<keyword evidence="1" id="KW-0812">Transmembrane</keyword>
<dbReference type="EMBL" id="QFQB01000009">
    <property type="protein sequence ID" value="PZQ47848.1"/>
    <property type="molecule type" value="Genomic_DNA"/>
</dbReference>
<feature type="transmembrane region" description="Helical" evidence="1">
    <location>
        <begin position="192"/>
        <end position="213"/>
    </location>
</feature>
<evidence type="ECO:0000313" key="3">
    <source>
        <dbReference type="Proteomes" id="UP000249417"/>
    </source>
</evidence>
<feature type="transmembrane region" description="Helical" evidence="1">
    <location>
        <begin position="147"/>
        <end position="180"/>
    </location>
</feature>
<feature type="transmembrane region" description="Helical" evidence="1">
    <location>
        <begin position="219"/>
        <end position="240"/>
    </location>
</feature>
<feature type="transmembrane region" description="Helical" evidence="1">
    <location>
        <begin position="267"/>
        <end position="286"/>
    </location>
</feature>
<sequence length="298" mass="33578">MENSSFSHPLEWDTIGGLDTTGFIFMSNNISGPVGRISVNLTSYDLLKAAALLLMVVDHAGFYFMPDELWPRAIGRLSAPIWIFLVGYAQSRDLSPKLWIGMLILVLSNFATGEAVLPVNILGTIIFCRVLLDPVMNIVRAKPQSLYPIAFLFFLAGVPVGLFLEYGAAIFLIAMAGYMVRNRDNLPFRWNDILQFCAIAMVVHGFYQLGYYFFSFDLIYKIVIGAALLVLMLGVLVRFAPKEYPALTEKLPAPAVWVIQFCGRRTLEFYVAHILIFHAVQIWLGLAEMHPFTLHIFR</sequence>
<feature type="transmembrane region" description="Helical" evidence="1">
    <location>
        <begin position="100"/>
        <end position="127"/>
    </location>
</feature>
<evidence type="ECO:0008006" key="4">
    <source>
        <dbReference type="Google" id="ProtNLM"/>
    </source>
</evidence>
<organism evidence="2 3">
    <name type="scientific">Micavibrio aeruginosavorus</name>
    <dbReference type="NCBI Taxonomy" id="349221"/>
    <lineage>
        <taxon>Bacteria</taxon>
        <taxon>Pseudomonadati</taxon>
        <taxon>Bdellovibrionota</taxon>
        <taxon>Bdellovibrionia</taxon>
        <taxon>Bdellovibrionales</taxon>
        <taxon>Pseudobdellovibrionaceae</taxon>
        <taxon>Micavibrio</taxon>
    </lineage>
</organism>
<evidence type="ECO:0000313" key="2">
    <source>
        <dbReference type="EMBL" id="PZQ47848.1"/>
    </source>
</evidence>
<reference evidence="2 3" key="1">
    <citation type="submission" date="2017-08" db="EMBL/GenBank/DDBJ databases">
        <title>Infants hospitalized years apart are colonized by the same room-sourced microbial strains.</title>
        <authorList>
            <person name="Brooks B."/>
            <person name="Olm M.R."/>
            <person name="Firek B.A."/>
            <person name="Baker R."/>
            <person name="Thomas B.C."/>
            <person name="Morowitz M.J."/>
            <person name="Banfield J.F."/>
        </authorList>
    </citation>
    <scope>NUCLEOTIDE SEQUENCE [LARGE SCALE GENOMIC DNA]</scope>
    <source>
        <strain evidence="2">S2_005_002_R2_29</strain>
    </source>
</reference>
<dbReference type="Proteomes" id="UP000249417">
    <property type="component" value="Unassembled WGS sequence"/>
</dbReference>
<keyword evidence="1" id="KW-0472">Membrane</keyword>
<gene>
    <name evidence="2" type="ORF">DI551_02475</name>
</gene>
<protein>
    <recommendedName>
        <fullName evidence="4">Heparan-alpha-glucosaminide N-acetyltransferase catalytic domain-containing protein</fullName>
    </recommendedName>
</protein>
<keyword evidence="1" id="KW-1133">Transmembrane helix</keyword>
<comment type="caution">
    <text evidence="2">The sequence shown here is derived from an EMBL/GenBank/DDBJ whole genome shotgun (WGS) entry which is preliminary data.</text>
</comment>
<dbReference type="AlphaFoldDB" id="A0A2W5N5H1"/>
<dbReference type="Pfam" id="PF05857">
    <property type="entry name" value="TraX"/>
    <property type="match status" value="1"/>
</dbReference>
<evidence type="ECO:0000256" key="1">
    <source>
        <dbReference type="SAM" id="Phobius"/>
    </source>
</evidence>
<proteinExistence type="predicted"/>
<name>A0A2W5N5H1_9BACT</name>
<accession>A0A2W5N5H1</accession>
<dbReference type="InterPro" id="IPR008875">
    <property type="entry name" value="TraX"/>
</dbReference>